<dbReference type="EMBL" id="CP003169">
    <property type="protein sequence ID" value="AEV71580.1"/>
    <property type="molecule type" value="Genomic_DNA"/>
</dbReference>
<gene>
    <name evidence="1" type="ordered locus">MycrhN_0952</name>
</gene>
<keyword evidence="2" id="KW-1185">Reference proteome</keyword>
<organism evidence="1 2">
    <name type="scientific">Mycolicibacterium rhodesiae (strain NBB3)</name>
    <name type="common">Mycobacterium rhodesiae</name>
    <dbReference type="NCBI Taxonomy" id="710685"/>
    <lineage>
        <taxon>Bacteria</taxon>
        <taxon>Bacillati</taxon>
        <taxon>Actinomycetota</taxon>
        <taxon>Actinomycetes</taxon>
        <taxon>Mycobacteriales</taxon>
        <taxon>Mycobacteriaceae</taxon>
        <taxon>Mycolicibacterium</taxon>
    </lineage>
</organism>
<dbReference type="PATRIC" id="fig|710685.3.peg.958"/>
<dbReference type="eggNOG" id="ENOG502Z9WH">
    <property type="taxonomic scope" value="Bacteria"/>
</dbReference>
<dbReference type="Proteomes" id="UP000005442">
    <property type="component" value="Chromosome"/>
</dbReference>
<evidence type="ECO:0000313" key="1">
    <source>
        <dbReference type="EMBL" id="AEV71580.1"/>
    </source>
</evidence>
<evidence type="ECO:0000313" key="2">
    <source>
        <dbReference type="Proteomes" id="UP000005442"/>
    </source>
</evidence>
<dbReference type="STRING" id="710685.MycrhN_0952"/>
<dbReference type="OrthoDB" id="6099217at2"/>
<dbReference type="AlphaFoldDB" id="G8RSV8"/>
<proteinExistence type="predicted"/>
<dbReference type="KEGG" id="mrh:MycrhN_0952"/>
<sequence>MSEVAREAARTVARVRDDPAARIRLAADTYALHGVRRPYRPYRRAVVAFMRWQQTRGVLNALDAQTPGSPWWRAVNEDLLRDALEAKLLVEREDVATSGPRVQHWVDFFRAPSARAWYLAHNASVVAGYLAHAELADAESLAERFFMNVVLVRVLYAHALVVDARLALGRFACVARFVAHPRARGPQTLLSMKDVLPLNYPIEGVTVGEIIASENRLFRMVDFGVIAPRAEALYEMSAHVLGEPRLRRLVGDGALTYAWPADQRHVWRRTWVTRTPTAQKT</sequence>
<dbReference type="HOGENOM" id="CLU_952547_0_0_11"/>
<dbReference type="RefSeq" id="WP_014209395.1">
    <property type="nucleotide sequence ID" value="NC_016604.1"/>
</dbReference>
<protein>
    <submittedName>
        <fullName evidence="1">Uncharacterized protein</fullName>
    </submittedName>
</protein>
<accession>G8RSV8</accession>
<reference evidence="1 2" key="1">
    <citation type="submission" date="2011-12" db="EMBL/GenBank/DDBJ databases">
        <title>Complete sequence of Mycobacterium rhodesiae NBB3.</title>
        <authorList>
            <consortium name="US DOE Joint Genome Institute"/>
            <person name="Lucas S."/>
            <person name="Han J."/>
            <person name="Lapidus A."/>
            <person name="Cheng J.-F."/>
            <person name="Goodwin L."/>
            <person name="Pitluck S."/>
            <person name="Peters L."/>
            <person name="Mikhailova N."/>
            <person name="Gu W."/>
            <person name="Detter J.C."/>
            <person name="Han C."/>
            <person name="Tapia R."/>
            <person name="Land M."/>
            <person name="Hauser L."/>
            <person name="Kyrpides N."/>
            <person name="Ivanova N."/>
            <person name="Pagani I."/>
            <person name="Mattes T."/>
            <person name="Holmes A."/>
            <person name="Rutledge P."/>
            <person name="Paulsen I."/>
            <person name="Coleman N."/>
            <person name="Woyke T."/>
        </authorList>
    </citation>
    <scope>NUCLEOTIDE SEQUENCE [LARGE SCALE GENOMIC DNA]</scope>
    <source>
        <strain evidence="1 2">NBB3</strain>
    </source>
</reference>
<name>G8RSV8_MYCRN</name>